<comment type="caution">
    <text evidence="1">The sequence shown here is derived from an EMBL/GenBank/DDBJ whole genome shotgun (WGS) entry which is preliminary data.</text>
</comment>
<reference evidence="2" key="1">
    <citation type="journal article" date="2023" name="Hortic. Res.">
        <title>A chromosome-level phased genome enabling allele-level studies in sweet orange: a case study on citrus Huanglongbing tolerance.</title>
        <authorList>
            <person name="Wu B."/>
            <person name="Yu Q."/>
            <person name="Deng Z."/>
            <person name="Duan Y."/>
            <person name="Luo F."/>
            <person name="Gmitter F. Jr."/>
        </authorList>
    </citation>
    <scope>NUCLEOTIDE SEQUENCE [LARGE SCALE GENOMIC DNA]</scope>
    <source>
        <strain evidence="2">cv. Valencia</strain>
    </source>
</reference>
<protein>
    <submittedName>
        <fullName evidence="1">UDP-glycosyltransferase 76B1</fullName>
    </submittedName>
</protein>
<organism evidence="1 2">
    <name type="scientific">Citrus sinensis</name>
    <name type="common">Sweet orange</name>
    <name type="synonym">Citrus aurantium var. sinensis</name>
    <dbReference type="NCBI Taxonomy" id="2711"/>
    <lineage>
        <taxon>Eukaryota</taxon>
        <taxon>Viridiplantae</taxon>
        <taxon>Streptophyta</taxon>
        <taxon>Embryophyta</taxon>
        <taxon>Tracheophyta</taxon>
        <taxon>Spermatophyta</taxon>
        <taxon>Magnoliopsida</taxon>
        <taxon>eudicotyledons</taxon>
        <taxon>Gunneridae</taxon>
        <taxon>Pentapetalae</taxon>
        <taxon>rosids</taxon>
        <taxon>malvids</taxon>
        <taxon>Sapindales</taxon>
        <taxon>Rutaceae</taxon>
        <taxon>Aurantioideae</taxon>
        <taxon>Citrus</taxon>
    </lineage>
</organism>
<dbReference type="EMBL" id="CM039172">
    <property type="protein sequence ID" value="KAH9783882.1"/>
    <property type="molecule type" value="Genomic_DNA"/>
</dbReference>
<sequence>MEGRNDSCRMVPRNGRRVILFPLPFQGHINPMLHLASILYSKGFSVTIIHTDFNFSSTNYFSCNYPHFDFHSFPDGFSETEASVEDVAVFFTAINGKCIMPFRDCLAEILMKSKADQNKDSSPCCLITDAFWFFTHTVAADFKLPTIVLQTCGVSGFLAFTAYPILRERAYLPVQDHQSLETPVTEFPPLRVKDIQVLETMDQENVYRFVSAIDTQIMASSGVIWNSYRDLEQAGLGLAHQKYLSIPIFPIGPLHKCSPASSGSLSSQDYQRSISWLDKQTPKSVVYISFGSVIAINKDDFLEIAWGVANSRMPFLWVVRPGLVSGAEWVEPLPKGFLEMLDGRGCIVKWAPQQQVLAHPAVGGFWTHSGWNSTLESICEGVPMICQPYLPDQMVNARYVSHFWRVGLHSEWKLERMEIERTIRRVMVEAEGQEMRVRIMHLKEKVDFCLRKGGSSHQSLERLIDHILSF</sequence>
<name>A0ACB8ME02_CITSI</name>
<gene>
    <name evidence="1" type="ORF">KPL71_009480</name>
</gene>
<evidence type="ECO:0000313" key="2">
    <source>
        <dbReference type="Proteomes" id="UP000829398"/>
    </source>
</evidence>
<dbReference type="Proteomes" id="UP000829398">
    <property type="component" value="Chromosome 3"/>
</dbReference>
<accession>A0ACB8ME02</accession>
<keyword evidence="2" id="KW-1185">Reference proteome</keyword>
<evidence type="ECO:0000313" key="1">
    <source>
        <dbReference type="EMBL" id="KAH9783882.1"/>
    </source>
</evidence>
<proteinExistence type="predicted"/>